<dbReference type="Gene3D" id="2.60.40.420">
    <property type="entry name" value="Cupredoxins - blue copper proteins"/>
    <property type="match status" value="1"/>
</dbReference>
<evidence type="ECO:0000313" key="2">
    <source>
        <dbReference type="Proteomes" id="UP001146351"/>
    </source>
</evidence>
<reference evidence="1" key="1">
    <citation type="submission" date="2022-11" db="EMBL/GenBank/DDBJ databases">
        <authorList>
            <person name="Petersen C."/>
        </authorList>
    </citation>
    <scope>NUCLEOTIDE SEQUENCE</scope>
    <source>
        <strain evidence="1">IBT 21917</strain>
    </source>
</reference>
<organism evidence="1 2">
    <name type="scientific">Penicillium capsulatum</name>
    <dbReference type="NCBI Taxonomy" id="69766"/>
    <lineage>
        <taxon>Eukaryota</taxon>
        <taxon>Fungi</taxon>
        <taxon>Dikarya</taxon>
        <taxon>Ascomycota</taxon>
        <taxon>Pezizomycotina</taxon>
        <taxon>Eurotiomycetes</taxon>
        <taxon>Eurotiomycetidae</taxon>
        <taxon>Eurotiales</taxon>
        <taxon>Aspergillaceae</taxon>
        <taxon>Penicillium</taxon>
    </lineage>
</organism>
<accession>A0A9W9ILZ1</accession>
<dbReference type="InterPro" id="IPR008972">
    <property type="entry name" value="Cupredoxin"/>
</dbReference>
<gene>
    <name evidence="1" type="ORF">N7492_003843</name>
</gene>
<dbReference type="SUPFAM" id="SSF49503">
    <property type="entry name" value="Cupredoxins"/>
    <property type="match status" value="1"/>
</dbReference>
<dbReference type="AlphaFoldDB" id="A0A9W9ILZ1"/>
<protein>
    <submittedName>
        <fullName evidence="1">Laccase-1</fullName>
    </submittedName>
</protein>
<keyword evidence="2" id="KW-1185">Reference proteome</keyword>
<proteinExistence type="predicted"/>
<evidence type="ECO:0000313" key="1">
    <source>
        <dbReference type="EMBL" id="KAJ5180633.1"/>
    </source>
</evidence>
<dbReference type="Proteomes" id="UP001146351">
    <property type="component" value="Unassembled WGS sequence"/>
</dbReference>
<reference evidence="1" key="2">
    <citation type="journal article" date="2023" name="IMA Fungus">
        <title>Comparative genomic study of the Penicillium genus elucidates a diverse pangenome and 15 lateral gene transfer events.</title>
        <authorList>
            <person name="Petersen C."/>
            <person name="Sorensen T."/>
            <person name="Nielsen M.R."/>
            <person name="Sondergaard T.E."/>
            <person name="Sorensen J.L."/>
            <person name="Fitzpatrick D.A."/>
            <person name="Frisvad J.C."/>
            <person name="Nielsen K.L."/>
        </authorList>
    </citation>
    <scope>NUCLEOTIDE SEQUENCE</scope>
    <source>
        <strain evidence="1">IBT 21917</strain>
    </source>
</reference>
<sequence>MTKSKLVWDTPIDGLIKTLNADEWVYLFINNTHTADHPIHLTSQGDQDTMHNYTPMTRNPPRRDTAGWIFRHWLTNRQPGGLVDALSYLVAYCGGVWLAIPRAAKELIPSGVLNDTTDQFFQQWIALHTSQGEYKSGF</sequence>
<comment type="caution">
    <text evidence="1">The sequence shown here is derived from an EMBL/GenBank/DDBJ whole genome shotgun (WGS) entry which is preliminary data.</text>
</comment>
<name>A0A9W9ILZ1_9EURO</name>
<dbReference type="EMBL" id="JAPQKO010000002">
    <property type="protein sequence ID" value="KAJ5180633.1"/>
    <property type="molecule type" value="Genomic_DNA"/>
</dbReference>